<organism evidence="11 12">
    <name type="scientific">Lysinibacillus parviboronicapiens</name>
    <dbReference type="NCBI Taxonomy" id="436516"/>
    <lineage>
        <taxon>Bacteria</taxon>
        <taxon>Bacillati</taxon>
        <taxon>Bacillota</taxon>
        <taxon>Bacilli</taxon>
        <taxon>Bacillales</taxon>
        <taxon>Bacillaceae</taxon>
        <taxon>Lysinibacillus</taxon>
    </lineage>
</organism>
<evidence type="ECO:0000256" key="7">
    <source>
        <dbReference type="ARBA" id="ARBA00023316"/>
    </source>
</evidence>
<dbReference type="Gene3D" id="3.40.80.10">
    <property type="entry name" value="Peptidoglycan recognition protein-like"/>
    <property type="match status" value="1"/>
</dbReference>
<evidence type="ECO:0000256" key="5">
    <source>
        <dbReference type="ARBA" id="ARBA00022969"/>
    </source>
</evidence>
<dbReference type="InterPro" id="IPR036680">
    <property type="entry name" value="SPOR-like_sf"/>
</dbReference>
<dbReference type="InterPro" id="IPR007730">
    <property type="entry name" value="SPOR-like_dom"/>
</dbReference>
<dbReference type="SUPFAM" id="SSF55846">
    <property type="entry name" value="N-acetylmuramoyl-L-alanine amidase-like"/>
    <property type="match status" value="1"/>
</dbReference>
<keyword evidence="12" id="KW-1185">Reference proteome</keyword>
<evidence type="ECO:0000256" key="3">
    <source>
        <dbReference type="ARBA" id="ARBA00011901"/>
    </source>
</evidence>
<protein>
    <recommendedName>
        <fullName evidence="3">N-acetylmuramoyl-L-alanine amidase</fullName>
        <ecNumber evidence="3">3.5.1.28</ecNumber>
    </recommendedName>
    <alternativeName>
        <fullName evidence="9">Autolysin</fullName>
    </alternativeName>
    <alternativeName>
        <fullName evidence="8">Cell wall hydrolase</fullName>
    </alternativeName>
</protein>
<name>A0ABV2PMZ1_9BACI</name>
<comment type="similarity">
    <text evidence="2">Belongs to the N-acetylmuramoyl-L-alanine amidase 2 family.</text>
</comment>
<keyword evidence="6" id="KW-0178">Competence</keyword>
<evidence type="ECO:0000256" key="4">
    <source>
        <dbReference type="ARBA" id="ARBA00022801"/>
    </source>
</evidence>
<evidence type="ECO:0000256" key="2">
    <source>
        <dbReference type="ARBA" id="ARBA00007553"/>
    </source>
</evidence>
<feature type="domain" description="SPOR" evidence="10">
    <location>
        <begin position="169"/>
        <end position="246"/>
    </location>
</feature>
<evidence type="ECO:0000313" key="12">
    <source>
        <dbReference type="Proteomes" id="UP001549363"/>
    </source>
</evidence>
<keyword evidence="4 11" id="KW-0378">Hydrolase</keyword>
<keyword evidence="5" id="KW-0749">Sporulation</keyword>
<dbReference type="Pfam" id="PF01510">
    <property type="entry name" value="Amidase_2"/>
    <property type="match status" value="1"/>
</dbReference>
<dbReference type="SMART" id="SM00644">
    <property type="entry name" value="Ami_2"/>
    <property type="match status" value="1"/>
</dbReference>
<dbReference type="InterPro" id="IPR002502">
    <property type="entry name" value="Amidase_domain"/>
</dbReference>
<evidence type="ECO:0000259" key="10">
    <source>
        <dbReference type="PROSITE" id="PS51724"/>
    </source>
</evidence>
<evidence type="ECO:0000313" key="11">
    <source>
        <dbReference type="EMBL" id="MET4562312.1"/>
    </source>
</evidence>
<dbReference type="RefSeq" id="WP_354472443.1">
    <property type="nucleotide sequence ID" value="NZ_JBEPSB010000019.1"/>
</dbReference>
<gene>
    <name evidence="11" type="ORF">ABIA69_003502</name>
</gene>
<keyword evidence="7" id="KW-0961">Cell wall biogenesis/degradation</keyword>
<dbReference type="InterPro" id="IPR036505">
    <property type="entry name" value="Amidase/PGRP_sf"/>
</dbReference>
<accession>A0ABV2PMZ1</accession>
<dbReference type="EMBL" id="JBEPSB010000019">
    <property type="protein sequence ID" value="MET4562312.1"/>
    <property type="molecule type" value="Genomic_DNA"/>
</dbReference>
<proteinExistence type="inferred from homology"/>
<evidence type="ECO:0000256" key="1">
    <source>
        <dbReference type="ARBA" id="ARBA00001561"/>
    </source>
</evidence>
<sequence length="246" mass="27356">MVTIRQKLVSATQVAKITNGKNNAKKYIVVHETDNTSVGADADAHARLQANGNSRDASWHWQVDDKEAVQSFEHYWECWGAGTYIGNNQGIQIEICVNSDGNFNQAVENAASLIAKIMKDENISIHNIVQHNYFSGKNCPRNIRAGKISWSNFLKMITNASTQPPENPPGDTLKYRILTGTYSTRKAAESVLDVMKKRFGWVAYIEQDGAKYRVKTGTFTGMHAAQNAEIKIKTTKLAQVTYIVSA</sequence>
<reference evidence="11 12" key="1">
    <citation type="submission" date="2024-06" db="EMBL/GenBank/DDBJ databases">
        <title>Sorghum-associated microbial communities from plants grown in Nebraska, USA.</title>
        <authorList>
            <person name="Schachtman D."/>
        </authorList>
    </citation>
    <scope>NUCLEOTIDE SEQUENCE [LARGE SCALE GENOMIC DNA]</scope>
    <source>
        <strain evidence="11 12">736</strain>
    </source>
</reference>
<comment type="catalytic activity">
    <reaction evidence="1">
        <text>Hydrolyzes the link between N-acetylmuramoyl residues and L-amino acid residues in certain cell-wall glycopeptides.</text>
        <dbReference type="EC" id="3.5.1.28"/>
    </reaction>
</comment>
<comment type="caution">
    <text evidence="11">The sequence shown here is derived from an EMBL/GenBank/DDBJ whole genome shotgun (WGS) entry which is preliminary data.</text>
</comment>
<dbReference type="PROSITE" id="PS51724">
    <property type="entry name" value="SPOR"/>
    <property type="match status" value="1"/>
</dbReference>
<evidence type="ECO:0000256" key="6">
    <source>
        <dbReference type="ARBA" id="ARBA00023287"/>
    </source>
</evidence>
<dbReference type="SUPFAM" id="SSF110997">
    <property type="entry name" value="Sporulation related repeat"/>
    <property type="match status" value="1"/>
</dbReference>
<dbReference type="EC" id="3.5.1.28" evidence="3"/>
<dbReference type="GO" id="GO:0008745">
    <property type="term" value="F:N-acetylmuramoyl-L-alanine amidase activity"/>
    <property type="evidence" value="ECO:0007669"/>
    <property type="project" value="UniProtKB-EC"/>
</dbReference>
<dbReference type="InterPro" id="IPR051206">
    <property type="entry name" value="NAMLAA_amidase_2"/>
</dbReference>
<dbReference type="PANTHER" id="PTHR30417:SF11">
    <property type="entry name" value="N-ACETYLMURAMOYL-L-ALANINE AMIDASE XLYA"/>
    <property type="match status" value="1"/>
</dbReference>
<dbReference type="Proteomes" id="UP001549363">
    <property type="component" value="Unassembled WGS sequence"/>
</dbReference>
<dbReference type="Gene3D" id="3.30.70.1070">
    <property type="entry name" value="Sporulation related repeat"/>
    <property type="match status" value="1"/>
</dbReference>
<evidence type="ECO:0000256" key="8">
    <source>
        <dbReference type="ARBA" id="ARBA00030881"/>
    </source>
</evidence>
<dbReference type="Pfam" id="PF05036">
    <property type="entry name" value="SPOR"/>
    <property type="match status" value="1"/>
</dbReference>
<dbReference type="CDD" id="cd06583">
    <property type="entry name" value="PGRP"/>
    <property type="match status" value="1"/>
</dbReference>
<dbReference type="PANTHER" id="PTHR30417">
    <property type="entry name" value="N-ACETYLMURAMOYL-L-ALANINE AMIDASE AMID"/>
    <property type="match status" value="1"/>
</dbReference>
<evidence type="ECO:0000256" key="9">
    <source>
        <dbReference type="ARBA" id="ARBA00032390"/>
    </source>
</evidence>